<name>A0ABP8YFK3_9ACTN</name>
<dbReference type="RefSeq" id="WP_345525260.1">
    <property type="nucleotide sequence ID" value="NZ_BAABKN010000005.1"/>
</dbReference>
<keyword evidence="1" id="KW-0812">Transmembrane</keyword>
<dbReference type="InterPro" id="IPR036691">
    <property type="entry name" value="Endo/exonu/phosph_ase_sf"/>
</dbReference>
<reference evidence="4" key="1">
    <citation type="journal article" date="2019" name="Int. J. Syst. Evol. Microbiol.">
        <title>The Global Catalogue of Microorganisms (GCM) 10K type strain sequencing project: providing services to taxonomists for standard genome sequencing and annotation.</title>
        <authorList>
            <consortium name="The Broad Institute Genomics Platform"/>
            <consortium name="The Broad Institute Genome Sequencing Center for Infectious Disease"/>
            <person name="Wu L."/>
            <person name="Ma J."/>
        </authorList>
    </citation>
    <scope>NUCLEOTIDE SEQUENCE [LARGE SCALE GENOMIC DNA]</scope>
    <source>
        <strain evidence="4">JCM 18532</strain>
    </source>
</reference>
<keyword evidence="4" id="KW-1185">Reference proteome</keyword>
<dbReference type="Gene3D" id="3.60.10.10">
    <property type="entry name" value="Endonuclease/exonuclease/phosphatase"/>
    <property type="match status" value="1"/>
</dbReference>
<dbReference type="InterPro" id="IPR005135">
    <property type="entry name" value="Endo/exonuclease/phosphatase"/>
</dbReference>
<evidence type="ECO:0000313" key="4">
    <source>
        <dbReference type="Proteomes" id="UP001499882"/>
    </source>
</evidence>
<organism evidence="3 4">
    <name type="scientific">Nocardioides endophyticus</name>
    <dbReference type="NCBI Taxonomy" id="1353775"/>
    <lineage>
        <taxon>Bacteria</taxon>
        <taxon>Bacillati</taxon>
        <taxon>Actinomycetota</taxon>
        <taxon>Actinomycetes</taxon>
        <taxon>Propionibacteriales</taxon>
        <taxon>Nocardioidaceae</taxon>
        <taxon>Nocardioides</taxon>
    </lineage>
</organism>
<evidence type="ECO:0000256" key="1">
    <source>
        <dbReference type="SAM" id="Phobius"/>
    </source>
</evidence>
<evidence type="ECO:0000313" key="3">
    <source>
        <dbReference type="EMBL" id="GAA4727240.1"/>
    </source>
</evidence>
<protein>
    <recommendedName>
        <fullName evidence="2">Endonuclease/exonuclease/phosphatase domain-containing protein</fullName>
    </recommendedName>
</protein>
<feature type="domain" description="Endonuclease/exonuclease/phosphatase" evidence="2">
    <location>
        <begin position="109"/>
        <end position="310"/>
    </location>
</feature>
<dbReference type="Proteomes" id="UP001499882">
    <property type="component" value="Unassembled WGS sequence"/>
</dbReference>
<keyword evidence="1" id="KW-1133">Transmembrane helix</keyword>
<gene>
    <name evidence="3" type="ORF">GCM10023350_07620</name>
</gene>
<sequence length="320" mass="34067">MRARVVVFWVVVGLVLVAALAITAARLTEPDGRLGIALVAFTPLALVLYAVVLLLALARLAVRRRWRGAALPVVLVAVGGLVLHGWWYAPQVSGANPPAADDATPLVVMTANLRLGEADGIEVVRTATEQHVDLLVLQEVTPAVLADMDRAGLPDLLPNRVGLPGSMASGTMAFSRTPLTESSRVPTALGSWSFLMGDLRVQAVHPTYPVDATGWERDQAVILHAVADDEPDLVVGDFNATADHRSMRTLTDRGYRDVGELANDGWHPTWPGGGRYDVLGLPLAQIDHVLVGERLAALGMKTRAVPGSDHRAVVATVALK</sequence>
<keyword evidence="1" id="KW-0472">Membrane</keyword>
<comment type="caution">
    <text evidence="3">The sequence shown here is derived from an EMBL/GenBank/DDBJ whole genome shotgun (WGS) entry which is preliminary data.</text>
</comment>
<evidence type="ECO:0000259" key="2">
    <source>
        <dbReference type="Pfam" id="PF03372"/>
    </source>
</evidence>
<accession>A0ABP8YFK3</accession>
<dbReference type="SUPFAM" id="SSF56219">
    <property type="entry name" value="DNase I-like"/>
    <property type="match status" value="1"/>
</dbReference>
<feature type="transmembrane region" description="Helical" evidence="1">
    <location>
        <begin position="69"/>
        <end position="89"/>
    </location>
</feature>
<dbReference type="Pfam" id="PF03372">
    <property type="entry name" value="Exo_endo_phos"/>
    <property type="match status" value="1"/>
</dbReference>
<feature type="transmembrane region" description="Helical" evidence="1">
    <location>
        <begin position="34"/>
        <end position="57"/>
    </location>
</feature>
<proteinExistence type="predicted"/>
<dbReference type="EMBL" id="BAABKN010000005">
    <property type="protein sequence ID" value="GAA4727240.1"/>
    <property type="molecule type" value="Genomic_DNA"/>
</dbReference>